<dbReference type="EMBL" id="JXMW01000030">
    <property type="protein sequence ID" value="OQD58045.1"/>
    <property type="molecule type" value="Genomic_DNA"/>
</dbReference>
<proteinExistence type="inferred from homology"/>
<dbReference type="InterPro" id="IPR055346">
    <property type="entry name" value="Fe-S_cluster_assembly_SufBD"/>
</dbReference>
<dbReference type="Proteomes" id="UP000191661">
    <property type="component" value="Unassembled WGS sequence"/>
</dbReference>
<evidence type="ECO:0000256" key="1">
    <source>
        <dbReference type="ARBA" id="ARBA00043967"/>
    </source>
</evidence>
<keyword evidence="4" id="KW-1185">Reference proteome</keyword>
<reference evidence="3 4" key="1">
    <citation type="submission" date="2014-12" db="EMBL/GenBank/DDBJ databases">
        <title>Genome sequence of Methanobrevibacter arboriphilicus DH1, DSM1125.</title>
        <authorList>
            <person name="Poehlein A."/>
            <person name="Thauer R.K."/>
            <person name="Seedorf H."/>
            <person name="Daniel R."/>
        </authorList>
    </citation>
    <scope>NUCLEOTIDE SEQUENCE [LARGE SCALE GENOMIC DNA]</scope>
    <source>
        <strain evidence="3 4">DH1</strain>
    </source>
</reference>
<dbReference type="SUPFAM" id="SSF101960">
    <property type="entry name" value="Stabilizer of iron transporter SufD"/>
    <property type="match status" value="1"/>
</dbReference>
<sequence>MSVRNVLQKAEKAKNKKAAIGSDIDMEEFIKEDKEEHETVDSIQDVPRKVKDTLLKVGVDTSENERAGSFLQMDQSNIYSSSVSDSIELMNLEIALDKYNWLDQYMWNVVSPDADKYTAQTALREHEEGTKSGYFIRSLPGTKEVFPMQACMFIGDETVMQTAHNIIIAEENSELHVITGCATGEDVSSALHVGVSEFYLKPGAKITFTMVHNWAEQVEVRPRTGIKVDDNATFINNYVLTSPVKTIQSYPTAYCNGKNSKAIFQSIQSGQKDSIIDVGSRVFLNGEGSAAEVISRAVSNDESKIYSRGHLAGTVPGVKGHLECHGLVLSDDSMIYAVPELEASSANLEMSHEAAVGKIDEEEIYYLTSRGLTEEEATSMIVRGFLSMDITGLPPELASETKRMIDMSLEGM</sequence>
<comment type="caution">
    <text evidence="3">The sequence shown here is derived from an EMBL/GenBank/DDBJ whole genome shotgun (WGS) entry which is preliminary data.</text>
</comment>
<dbReference type="InterPro" id="IPR000825">
    <property type="entry name" value="SUF_FeS_clus_asmbl_SufBD_core"/>
</dbReference>
<feature type="domain" description="SUF system FeS cluster assembly SufBD core" evidence="2">
    <location>
        <begin position="156"/>
        <end position="385"/>
    </location>
</feature>
<name>A0A1V6N096_METAZ</name>
<dbReference type="GO" id="GO:0016226">
    <property type="term" value="P:iron-sulfur cluster assembly"/>
    <property type="evidence" value="ECO:0007669"/>
    <property type="project" value="InterPro"/>
</dbReference>
<protein>
    <submittedName>
        <fullName evidence="3">Cysteine desulfurase activator</fullName>
    </submittedName>
</protein>
<organism evidence="3 4">
    <name type="scientific">Methanobrevibacter arboriphilus JCM 13429 = DSM 1125</name>
    <dbReference type="NCBI Taxonomy" id="1300164"/>
    <lineage>
        <taxon>Archaea</taxon>
        <taxon>Methanobacteriati</taxon>
        <taxon>Methanobacteriota</taxon>
        <taxon>Methanomada group</taxon>
        <taxon>Methanobacteria</taxon>
        <taxon>Methanobacteriales</taxon>
        <taxon>Methanobacteriaceae</taxon>
        <taxon>Methanobrevibacter</taxon>
    </lineage>
</organism>
<accession>A0A1V6N096</accession>
<dbReference type="PANTHER" id="PTHR30508:SF1">
    <property type="entry name" value="UPF0051 PROTEIN ABCI8, CHLOROPLASTIC-RELATED"/>
    <property type="match status" value="1"/>
</dbReference>
<comment type="similarity">
    <text evidence="1">Belongs to the iron-sulfur cluster assembly SufBD family.</text>
</comment>
<dbReference type="Pfam" id="PF01458">
    <property type="entry name" value="SUFBD_core"/>
    <property type="match status" value="1"/>
</dbReference>
<evidence type="ECO:0000313" key="3">
    <source>
        <dbReference type="EMBL" id="OQD58045.1"/>
    </source>
</evidence>
<evidence type="ECO:0000259" key="2">
    <source>
        <dbReference type="Pfam" id="PF01458"/>
    </source>
</evidence>
<evidence type="ECO:0000313" key="4">
    <source>
        <dbReference type="Proteomes" id="UP000191661"/>
    </source>
</evidence>
<dbReference type="InterPro" id="IPR037284">
    <property type="entry name" value="SUF_FeS_clus_asmbl_SufBD_sf"/>
</dbReference>
<dbReference type="AlphaFoldDB" id="A0A1V6N096"/>
<gene>
    <name evidence="3" type="primary">sufB</name>
    <name evidence="3" type="ORF">MBBAR_30c00450</name>
</gene>
<dbReference type="PANTHER" id="PTHR30508">
    <property type="entry name" value="FES CLUSTER ASSEMBLY PROTEIN SUF"/>
    <property type="match status" value="1"/>
</dbReference>